<evidence type="ECO:0000256" key="4">
    <source>
        <dbReference type="ARBA" id="ARBA00022729"/>
    </source>
</evidence>
<feature type="transmembrane region" description="Helical" evidence="8">
    <location>
        <begin position="326"/>
        <end position="351"/>
    </location>
</feature>
<dbReference type="GO" id="GO:0009272">
    <property type="term" value="P:fungal-type cell wall biogenesis"/>
    <property type="evidence" value="ECO:0007669"/>
    <property type="project" value="TreeGrafter"/>
</dbReference>
<name>A0A1L7X9D2_9HELO</name>
<evidence type="ECO:0000313" key="11">
    <source>
        <dbReference type="EMBL" id="CZR61622.1"/>
    </source>
</evidence>
<feature type="compositionally biased region" description="Low complexity" evidence="7">
    <location>
        <begin position="713"/>
        <end position="728"/>
    </location>
</feature>
<proteinExistence type="inferred from homology"/>
<dbReference type="SMART" id="SM01320">
    <property type="entry name" value="TRP_N"/>
    <property type="match status" value="1"/>
</dbReference>
<dbReference type="Proteomes" id="UP000184330">
    <property type="component" value="Unassembled WGS sequence"/>
</dbReference>
<reference evidence="11 12" key="1">
    <citation type="submission" date="2016-03" db="EMBL/GenBank/DDBJ databases">
        <authorList>
            <person name="Ploux O."/>
        </authorList>
    </citation>
    <scope>NUCLEOTIDE SEQUENCE [LARGE SCALE GENOMIC DNA]</scope>
    <source>
        <strain evidence="11 12">UAMH 11012</strain>
    </source>
</reference>
<evidence type="ECO:0000256" key="3">
    <source>
        <dbReference type="ARBA" id="ARBA00022692"/>
    </source>
</evidence>
<dbReference type="PANTHER" id="PTHR31145:SF2">
    <property type="entry name" value="FLAVIN CARRIER PROTEIN 2"/>
    <property type="match status" value="1"/>
</dbReference>
<comment type="subcellular location">
    <subcellularLocation>
        <location evidence="1">Membrane</location>
        <topology evidence="1">Multi-pass membrane protein</topology>
    </subcellularLocation>
</comment>
<evidence type="ECO:0000256" key="2">
    <source>
        <dbReference type="ARBA" id="ARBA00010642"/>
    </source>
</evidence>
<protein>
    <submittedName>
        <fullName evidence="11">Related to Calcium_related spray protein</fullName>
    </submittedName>
</protein>
<dbReference type="STRING" id="576137.A0A1L7X9D2"/>
<feature type="transmembrane region" description="Helical" evidence="8">
    <location>
        <begin position="200"/>
        <end position="224"/>
    </location>
</feature>
<dbReference type="InterPro" id="IPR010308">
    <property type="entry name" value="TRP_C"/>
</dbReference>
<keyword evidence="4 9" id="KW-0732">Signal</keyword>
<accession>A0A1L7X9D2</accession>
<feature type="transmembrane region" description="Helical" evidence="8">
    <location>
        <begin position="172"/>
        <end position="193"/>
    </location>
</feature>
<feature type="transmembrane region" description="Helical" evidence="8">
    <location>
        <begin position="406"/>
        <end position="428"/>
    </location>
</feature>
<evidence type="ECO:0000313" key="12">
    <source>
        <dbReference type="Proteomes" id="UP000184330"/>
    </source>
</evidence>
<feature type="compositionally biased region" description="Polar residues" evidence="7">
    <location>
        <begin position="643"/>
        <end position="665"/>
    </location>
</feature>
<dbReference type="GO" id="GO:0016020">
    <property type="term" value="C:membrane"/>
    <property type="evidence" value="ECO:0007669"/>
    <property type="project" value="UniProtKB-SubCell"/>
</dbReference>
<feature type="signal peptide" evidence="9">
    <location>
        <begin position="1"/>
        <end position="23"/>
    </location>
</feature>
<evidence type="ECO:0000256" key="7">
    <source>
        <dbReference type="SAM" id="MobiDB-lite"/>
    </source>
</evidence>
<evidence type="ECO:0000256" key="5">
    <source>
        <dbReference type="ARBA" id="ARBA00022989"/>
    </source>
</evidence>
<keyword evidence="5 8" id="KW-1133">Transmembrane helix</keyword>
<dbReference type="InterPro" id="IPR032800">
    <property type="entry name" value="TRP_N"/>
</dbReference>
<evidence type="ECO:0000256" key="8">
    <source>
        <dbReference type="SAM" id="Phobius"/>
    </source>
</evidence>
<feature type="transmembrane region" description="Helical" evidence="8">
    <location>
        <begin position="550"/>
        <end position="583"/>
    </location>
</feature>
<organism evidence="11 12">
    <name type="scientific">Phialocephala subalpina</name>
    <dbReference type="NCBI Taxonomy" id="576137"/>
    <lineage>
        <taxon>Eukaryota</taxon>
        <taxon>Fungi</taxon>
        <taxon>Dikarya</taxon>
        <taxon>Ascomycota</taxon>
        <taxon>Pezizomycotina</taxon>
        <taxon>Leotiomycetes</taxon>
        <taxon>Helotiales</taxon>
        <taxon>Mollisiaceae</taxon>
        <taxon>Phialocephala</taxon>
        <taxon>Phialocephala fortinii species complex</taxon>
    </lineage>
</organism>
<feature type="region of interest" description="Disordered" evidence="7">
    <location>
        <begin position="692"/>
        <end position="741"/>
    </location>
</feature>
<sequence>MRLCSTLSRVSVALALLIPAVSADRVFASSSLDVCQTNSSFTSSLFNIVFTPDNKTLSINVNGNSDVTGNVTFEVHASVYGYTFLRETLDPCTLGLSTLCPLSQIETSFDATYTNISSSFISRIPGIAYQIPDLDAIVTVYLYDKTAPTVSLACVRLRISNLKTVNQVGVRWATGIIALIGFASSALVSALGYTNTAAHMMLYALSLFSYFQAVAIIGLCGVPLPPIVQAWAQDMSWSLGIIKVHFLQKFATWYQLATGGHPSTILTTLGTKSVQVAKRSIEAAHSLSQRSATIASTASGEYIVTGIDRVAYLENMEPTNLFFTSLTFYCIFVIFSLLVVGIFKAVCELAIRQNRITSNSHLYHIVRNDWRATLKGVIFRVILIGYLPMALLSLWEFTQNDSPAEIFLAVIFFFGMTAALGFAAFKVFQIAKRSQQLHHTPAYLFYADAVVLNKWGFLYTQFRASSYFYLAPTLGYILVKAAFVGLGQKSGVTQAIALIIIEAAALIGASVLKPWMDKTTNGINISICVINFLNAIFLLIFTNVFNGPGLLIGVVGVIFFIMNVVFALVLLLVVLFAVALSFIRKDPETHYQPVADNRASFIKSQTALSTELASLGVTARGEDHLDKEYGNFNNPDMTRHHQNNSYSNANHRDSSSIPGTPQSPAYMSPAHQAIENEKLGHGYQGSEGTLARLNAEGQGGGGFVNQGALRVESPSISSRSQSQNSNRPAGNSPWQRGAGYS</sequence>
<feature type="transmembrane region" description="Helical" evidence="8">
    <location>
        <begin position="372"/>
        <end position="394"/>
    </location>
</feature>
<comment type="similarity">
    <text evidence="2">Belongs to the transient receptor potential (TRP) ion channel family.</text>
</comment>
<dbReference type="AlphaFoldDB" id="A0A1L7X9D2"/>
<evidence type="ECO:0000256" key="9">
    <source>
        <dbReference type="SAM" id="SignalP"/>
    </source>
</evidence>
<feature type="transmembrane region" description="Helical" evidence="8">
    <location>
        <begin position="467"/>
        <end position="486"/>
    </location>
</feature>
<feature type="transmembrane region" description="Helical" evidence="8">
    <location>
        <begin position="492"/>
        <end position="512"/>
    </location>
</feature>
<evidence type="ECO:0000256" key="1">
    <source>
        <dbReference type="ARBA" id="ARBA00004141"/>
    </source>
</evidence>
<keyword evidence="6 8" id="KW-0472">Membrane</keyword>
<dbReference type="InterPro" id="IPR040241">
    <property type="entry name" value="TRP_Flc/Pkd2-like"/>
</dbReference>
<feature type="transmembrane region" description="Helical" evidence="8">
    <location>
        <begin position="524"/>
        <end position="544"/>
    </location>
</feature>
<evidence type="ECO:0000256" key="6">
    <source>
        <dbReference type="ARBA" id="ARBA00023136"/>
    </source>
</evidence>
<feature type="chain" id="PRO_5012837877" evidence="9">
    <location>
        <begin position="24"/>
        <end position="741"/>
    </location>
</feature>
<dbReference type="EMBL" id="FJOG01000018">
    <property type="protein sequence ID" value="CZR61622.1"/>
    <property type="molecule type" value="Genomic_DNA"/>
</dbReference>
<dbReference type="GO" id="GO:0055085">
    <property type="term" value="P:transmembrane transport"/>
    <property type="evidence" value="ECO:0007669"/>
    <property type="project" value="TreeGrafter"/>
</dbReference>
<feature type="region of interest" description="Disordered" evidence="7">
    <location>
        <begin position="626"/>
        <end position="667"/>
    </location>
</feature>
<feature type="domain" description="ML-like" evidence="10">
    <location>
        <begin position="25"/>
        <end position="166"/>
    </location>
</feature>
<dbReference type="Pfam" id="PF14558">
    <property type="entry name" value="TRP_N"/>
    <property type="match status" value="1"/>
</dbReference>
<gene>
    <name evidence="11" type="ORF">PAC_11519</name>
</gene>
<evidence type="ECO:0000259" key="10">
    <source>
        <dbReference type="SMART" id="SM01320"/>
    </source>
</evidence>
<dbReference type="PANTHER" id="PTHR31145">
    <property type="entry name" value="INTEGRAL MEMBRANE PROTEIN (AFU_ORTHOLOGUE AFUA_7G01610)"/>
    <property type="match status" value="1"/>
</dbReference>
<keyword evidence="12" id="KW-1185">Reference proteome</keyword>
<keyword evidence="3 8" id="KW-0812">Transmembrane</keyword>
<dbReference type="Pfam" id="PF06011">
    <property type="entry name" value="TRP"/>
    <property type="match status" value="1"/>
</dbReference>
<dbReference type="OrthoDB" id="5212126at2759"/>